<comment type="caution">
    <text evidence="9">The sequence shown here is derived from an EMBL/GenBank/DDBJ whole genome shotgun (WGS) entry which is preliminary data.</text>
</comment>
<evidence type="ECO:0000256" key="1">
    <source>
        <dbReference type="ARBA" id="ARBA00004141"/>
    </source>
</evidence>
<comment type="subcellular location">
    <subcellularLocation>
        <location evidence="1">Membrane</location>
        <topology evidence="1">Multi-pass membrane protein</topology>
    </subcellularLocation>
</comment>
<feature type="transmembrane region" description="Helical" evidence="7">
    <location>
        <begin position="89"/>
        <end position="112"/>
    </location>
</feature>
<keyword evidence="4 7" id="KW-0472">Membrane</keyword>
<evidence type="ECO:0000256" key="2">
    <source>
        <dbReference type="ARBA" id="ARBA00022692"/>
    </source>
</evidence>
<dbReference type="InterPro" id="IPR050927">
    <property type="entry name" value="TRPM"/>
</dbReference>
<dbReference type="PANTHER" id="PTHR13800:SF12">
    <property type="entry name" value="TRANSIENT RECEPTOR POTENTIAL CATION CHANNEL SUBFAMILY M MEMBER-LIKE 2"/>
    <property type="match status" value="1"/>
</dbReference>
<reference evidence="9" key="2">
    <citation type="submission" date="2020-11" db="EMBL/GenBank/DDBJ databases">
        <authorList>
            <person name="McCartney M.A."/>
            <person name="Auch B."/>
            <person name="Kono T."/>
            <person name="Mallez S."/>
            <person name="Becker A."/>
            <person name="Gohl D.M."/>
            <person name="Silverstein K.A.T."/>
            <person name="Koren S."/>
            <person name="Bechman K.B."/>
            <person name="Herman A."/>
            <person name="Abrahante J.E."/>
            <person name="Garbe J."/>
        </authorList>
    </citation>
    <scope>NUCLEOTIDE SEQUENCE</scope>
    <source>
        <strain evidence="9">Duluth1</strain>
        <tissue evidence="9">Whole animal</tissue>
    </source>
</reference>
<sequence length="375" mass="44724">MSLMYQTARIHSLKKYFLEGWNVIDLFTIFMFMNGFGLRFKSFQDTFDWPRVVLAINFVAFFFRLVHIFSVHKILGPKLIIIKQMVQDLLYFLMIMAVFILSYAIASFSILFPDSPVTWKTARQIIRKPYWHLYGELFLDETEADCTHDASIWKNGTFPRCPSETGRIVVPIMMAVYLLFANILLLNLLIAMFSYTFHKIHEQSDKVGCFQRCYVIREYAMRPFLCPPFNVFWHMYQLIQWCRCRNEEPYDPFHIPYDSTSRHIIWRDFLKEAVCRYVASLKQNEAESHDSRIQKANKKLDHLKTKGEEEEKFRHQAFEALNKKIDDLEKKAERESIELRRIVLILLEKIDALSKKNDDETKPDTEQQMKERTQM</sequence>
<dbReference type="EMBL" id="JAIWYP010000007">
    <property type="protein sequence ID" value="KAH3796642.1"/>
    <property type="molecule type" value="Genomic_DNA"/>
</dbReference>
<proteinExistence type="predicted"/>
<accession>A0A9D4J636</accession>
<dbReference type="GO" id="GO:0099604">
    <property type="term" value="F:ligand-gated calcium channel activity"/>
    <property type="evidence" value="ECO:0007669"/>
    <property type="project" value="TreeGrafter"/>
</dbReference>
<protein>
    <recommendedName>
        <fullName evidence="8">Ion transport domain-containing protein</fullName>
    </recommendedName>
</protein>
<evidence type="ECO:0000256" key="3">
    <source>
        <dbReference type="ARBA" id="ARBA00022989"/>
    </source>
</evidence>
<feature type="coiled-coil region" evidence="5">
    <location>
        <begin position="286"/>
        <end position="338"/>
    </location>
</feature>
<dbReference type="PANTHER" id="PTHR13800">
    <property type="entry name" value="TRANSIENT RECEPTOR POTENTIAL CATION CHANNEL, SUBFAMILY M, MEMBER 6"/>
    <property type="match status" value="1"/>
</dbReference>
<keyword evidence="2 7" id="KW-0812">Transmembrane</keyword>
<keyword evidence="10" id="KW-1185">Reference proteome</keyword>
<feature type="transmembrane region" description="Helical" evidence="7">
    <location>
        <begin position="168"/>
        <end position="190"/>
    </location>
</feature>
<dbReference type="InterPro" id="IPR005821">
    <property type="entry name" value="Ion_trans_dom"/>
</dbReference>
<reference evidence="9" key="1">
    <citation type="journal article" date="2019" name="bioRxiv">
        <title>The Genome of the Zebra Mussel, Dreissena polymorpha: A Resource for Invasive Species Research.</title>
        <authorList>
            <person name="McCartney M.A."/>
            <person name="Auch B."/>
            <person name="Kono T."/>
            <person name="Mallez S."/>
            <person name="Zhang Y."/>
            <person name="Obille A."/>
            <person name="Becker A."/>
            <person name="Abrahante J.E."/>
            <person name="Garbe J."/>
            <person name="Badalamenti J.P."/>
            <person name="Herman A."/>
            <person name="Mangelson H."/>
            <person name="Liachko I."/>
            <person name="Sullivan S."/>
            <person name="Sone E.D."/>
            <person name="Koren S."/>
            <person name="Silverstein K.A.T."/>
            <person name="Beckman K.B."/>
            <person name="Gohl D.M."/>
        </authorList>
    </citation>
    <scope>NUCLEOTIDE SEQUENCE</scope>
    <source>
        <strain evidence="9">Duluth1</strain>
        <tissue evidence="9">Whole animal</tissue>
    </source>
</reference>
<feature type="domain" description="Ion transport" evidence="8">
    <location>
        <begin position="14"/>
        <end position="204"/>
    </location>
</feature>
<dbReference type="GO" id="GO:0005886">
    <property type="term" value="C:plasma membrane"/>
    <property type="evidence" value="ECO:0007669"/>
    <property type="project" value="TreeGrafter"/>
</dbReference>
<evidence type="ECO:0000256" key="5">
    <source>
        <dbReference type="SAM" id="Coils"/>
    </source>
</evidence>
<gene>
    <name evidence="9" type="ORF">DPMN_150211</name>
</gene>
<feature type="region of interest" description="Disordered" evidence="6">
    <location>
        <begin position="355"/>
        <end position="375"/>
    </location>
</feature>
<evidence type="ECO:0000313" key="9">
    <source>
        <dbReference type="EMBL" id="KAH3796642.1"/>
    </source>
</evidence>
<evidence type="ECO:0000259" key="8">
    <source>
        <dbReference type="Pfam" id="PF00520"/>
    </source>
</evidence>
<evidence type="ECO:0000313" key="10">
    <source>
        <dbReference type="Proteomes" id="UP000828390"/>
    </source>
</evidence>
<feature type="transmembrane region" description="Helical" evidence="7">
    <location>
        <begin position="21"/>
        <end position="40"/>
    </location>
</feature>
<feature type="transmembrane region" description="Helical" evidence="7">
    <location>
        <begin position="52"/>
        <end position="69"/>
    </location>
</feature>
<organism evidence="9 10">
    <name type="scientific">Dreissena polymorpha</name>
    <name type="common">Zebra mussel</name>
    <name type="synonym">Mytilus polymorpha</name>
    <dbReference type="NCBI Taxonomy" id="45954"/>
    <lineage>
        <taxon>Eukaryota</taxon>
        <taxon>Metazoa</taxon>
        <taxon>Spiralia</taxon>
        <taxon>Lophotrochozoa</taxon>
        <taxon>Mollusca</taxon>
        <taxon>Bivalvia</taxon>
        <taxon>Autobranchia</taxon>
        <taxon>Heteroconchia</taxon>
        <taxon>Euheterodonta</taxon>
        <taxon>Imparidentia</taxon>
        <taxon>Neoheterodontei</taxon>
        <taxon>Myida</taxon>
        <taxon>Dreissenoidea</taxon>
        <taxon>Dreissenidae</taxon>
        <taxon>Dreissena</taxon>
    </lineage>
</organism>
<dbReference type="Pfam" id="PF00520">
    <property type="entry name" value="Ion_trans"/>
    <property type="match status" value="1"/>
</dbReference>
<dbReference type="Proteomes" id="UP000828390">
    <property type="component" value="Unassembled WGS sequence"/>
</dbReference>
<dbReference type="AlphaFoldDB" id="A0A9D4J636"/>
<keyword evidence="3 7" id="KW-1133">Transmembrane helix</keyword>
<evidence type="ECO:0000256" key="7">
    <source>
        <dbReference type="SAM" id="Phobius"/>
    </source>
</evidence>
<evidence type="ECO:0000256" key="4">
    <source>
        <dbReference type="ARBA" id="ARBA00023136"/>
    </source>
</evidence>
<keyword evidence="5" id="KW-0175">Coiled coil</keyword>
<evidence type="ECO:0000256" key="6">
    <source>
        <dbReference type="SAM" id="MobiDB-lite"/>
    </source>
</evidence>
<name>A0A9D4J636_DREPO</name>